<gene>
    <name evidence="2" type="ORF">HETIRDRAFT_442874</name>
</gene>
<dbReference type="RefSeq" id="XP_009540640.1">
    <property type="nucleotide sequence ID" value="XM_009542345.1"/>
</dbReference>
<dbReference type="InterPro" id="IPR029063">
    <property type="entry name" value="SAM-dependent_MTases_sf"/>
</dbReference>
<dbReference type="Proteomes" id="UP000030671">
    <property type="component" value="Unassembled WGS sequence"/>
</dbReference>
<feature type="region of interest" description="Disordered" evidence="1">
    <location>
        <begin position="62"/>
        <end position="81"/>
    </location>
</feature>
<name>W4KLD4_HETIT</name>
<evidence type="ECO:0000313" key="2">
    <source>
        <dbReference type="EMBL" id="ETW86637.1"/>
    </source>
</evidence>
<dbReference type="EMBL" id="KI925454">
    <property type="protein sequence ID" value="ETW86637.1"/>
    <property type="molecule type" value="Genomic_DNA"/>
</dbReference>
<dbReference type="HOGENOM" id="CLU_030437_1_0_1"/>
<dbReference type="InterPro" id="IPR019410">
    <property type="entry name" value="Methyltransf_16"/>
</dbReference>
<protein>
    <recommendedName>
        <fullName evidence="4">Methyltransferase domain-containing protein</fullName>
    </recommendedName>
</protein>
<organism evidence="2 3">
    <name type="scientific">Heterobasidion irregulare (strain TC 32-1)</name>
    <dbReference type="NCBI Taxonomy" id="747525"/>
    <lineage>
        <taxon>Eukaryota</taxon>
        <taxon>Fungi</taxon>
        <taxon>Dikarya</taxon>
        <taxon>Basidiomycota</taxon>
        <taxon>Agaricomycotina</taxon>
        <taxon>Agaricomycetes</taxon>
        <taxon>Russulales</taxon>
        <taxon>Bondarzewiaceae</taxon>
        <taxon>Heterobasidion</taxon>
        <taxon>Heterobasidion annosum species complex</taxon>
    </lineage>
</organism>
<dbReference type="InParanoid" id="W4KLD4"/>
<dbReference type="eggNOG" id="KOG2793">
    <property type="taxonomic scope" value="Eukaryota"/>
</dbReference>
<dbReference type="FunCoup" id="W4KLD4">
    <property type="interactions" value="32"/>
</dbReference>
<dbReference type="SUPFAM" id="SSF53335">
    <property type="entry name" value="S-adenosyl-L-methionine-dependent methyltransferases"/>
    <property type="match status" value="1"/>
</dbReference>
<evidence type="ECO:0008006" key="4">
    <source>
        <dbReference type="Google" id="ProtNLM"/>
    </source>
</evidence>
<dbReference type="AlphaFoldDB" id="W4KLD4"/>
<dbReference type="PANTHER" id="PTHR14614:SF147">
    <property type="entry name" value="S-ADENOSYLMETHIONINE-DEPENDENT METHYLTRANSFERASE OF THE SEVEN BETA-STRAND FAMILY"/>
    <property type="match status" value="1"/>
</dbReference>
<proteinExistence type="predicted"/>
<dbReference type="PANTHER" id="PTHR14614">
    <property type="entry name" value="HEPATOCELLULAR CARCINOMA-ASSOCIATED ANTIGEN"/>
    <property type="match status" value="1"/>
</dbReference>
<evidence type="ECO:0000256" key="1">
    <source>
        <dbReference type="SAM" id="MobiDB-lite"/>
    </source>
</evidence>
<dbReference type="CDD" id="cd02440">
    <property type="entry name" value="AdoMet_MTases"/>
    <property type="match status" value="1"/>
</dbReference>
<evidence type="ECO:0000313" key="3">
    <source>
        <dbReference type="Proteomes" id="UP000030671"/>
    </source>
</evidence>
<dbReference type="KEGG" id="hir:HETIRDRAFT_442874"/>
<dbReference type="Pfam" id="PF10294">
    <property type="entry name" value="Methyltransf_16"/>
    <property type="match status" value="1"/>
</dbReference>
<accession>W4KLD4</accession>
<keyword evidence="3" id="KW-1185">Reference proteome</keyword>
<dbReference type="GeneID" id="20675496"/>
<dbReference type="Gene3D" id="3.40.50.150">
    <property type="entry name" value="Vaccinia Virus protein VP39"/>
    <property type="match status" value="1"/>
</dbReference>
<dbReference type="STRING" id="747525.W4KLD4"/>
<dbReference type="OrthoDB" id="433955at2759"/>
<sequence>MNYNNRPVPPTSSLPPLNRLSAHSLSQVTNALDNIRILYFPPPSPPRRYSLRNRALQHRHLIHDDSVPDSGYASAEEDDEDTGVVEEVVAIPVSSSVEGEGDGEEPFDIDVLRSDTFERAFAIKWLTAFAARADVWISTSPIEEDERTQAVDDAANILASFVGAEPEQALTRAFSFPFLGSKADTIEVELNDAPLLSGDHTSVGLQSWASSIILSERMCAQPATFRLDANSSRNGGRILELGSGTGLLSISAAKILQRYGALENTTIVATDFHPDVLANLRRNVDTNFTSFHNAIDVRCLDWEYLDLAAPFDKPFDIILAADVVYHPSHAAWIKACVYSLLAKPTATGAIGGVFWLIVALRASGRHEGVADTVNDVFPSAQDVRLTMSSEWELAVLHQQRLERQGGIGRADEGGYKLFEIGWVRS</sequence>
<dbReference type="GO" id="GO:0008757">
    <property type="term" value="F:S-adenosylmethionine-dependent methyltransferase activity"/>
    <property type="evidence" value="ECO:0007669"/>
    <property type="project" value="UniProtKB-ARBA"/>
</dbReference>
<reference evidence="2 3" key="1">
    <citation type="journal article" date="2012" name="New Phytol.">
        <title>Insight into trade-off between wood decay and parasitism from the genome of a fungal forest pathogen.</title>
        <authorList>
            <person name="Olson A."/>
            <person name="Aerts A."/>
            <person name="Asiegbu F."/>
            <person name="Belbahri L."/>
            <person name="Bouzid O."/>
            <person name="Broberg A."/>
            <person name="Canback B."/>
            <person name="Coutinho P.M."/>
            <person name="Cullen D."/>
            <person name="Dalman K."/>
            <person name="Deflorio G."/>
            <person name="van Diepen L.T."/>
            <person name="Dunand C."/>
            <person name="Duplessis S."/>
            <person name="Durling M."/>
            <person name="Gonthier P."/>
            <person name="Grimwood J."/>
            <person name="Fossdal C.G."/>
            <person name="Hansson D."/>
            <person name="Henrissat B."/>
            <person name="Hietala A."/>
            <person name="Himmelstrand K."/>
            <person name="Hoffmeister D."/>
            <person name="Hogberg N."/>
            <person name="James T.Y."/>
            <person name="Karlsson M."/>
            <person name="Kohler A."/>
            <person name="Kues U."/>
            <person name="Lee Y.H."/>
            <person name="Lin Y.C."/>
            <person name="Lind M."/>
            <person name="Lindquist E."/>
            <person name="Lombard V."/>
            <person name="Lucas S."/>
            <person name="Lunden K."/>
            <person name="Morin E."/>
            <person name="Murat C."/>
            <person name="Park J."/>
            <person name="Raffaello T."/>
            <person name="Rouze P."/>
            <person name="Salamov A."/>
            <person name="Schmutz J."/>
            <person name="Solheim H."/>
            <person name="Stahlberg J."/>
            <person name="Velez H."/>
            <person name="de Vries R.P."/>
            <person name="Wiebenga A."/>
            <person name="Woodward S."/>
            <person name="Yakovlev I."/>
            <person name="Garbelotto M."/>
            <person name="Martin F."/>
            <person name="Grigoriev I.V."/>
            <person name="Stenlid J."/>
        </authorList>
    </citation>
    <scope>NUCLEOTIDE SEQUENCE [LARGE SCALE GENOMIC DNA]</scope>
    <source>
        <strain evidence="2 3">TC 32-1</strain>
    </source>
</reference>